<reference evidence="1 2" key="1">
    <citation type="submission" date="2022-09" db="EMBL/GenBank/DDBJ databases">
        <title>Genome sequencing of Flavivirga sp. MEBiC05379.</title>
        <authorList>
            <person name="Oh H.-M."/>
            <person name="Kwon K.K."/>
            <person name="Park M.J."/>
            <person name="Yang S.-H."/>
        </authorList>
    </citation>
    <scope>NUCLEOTIDE SEQUENCE [LARGE SCALE GENOMIC DNA]</scope>
    <source>
        <strain evidence="1 2">MEBiC05379</strain>
    </source>
</reference>
<sequence>MKGNYEVMGFRSTVSTTNSFKGRNILNRSILDFFKMISMNKVKKLSLDDFILNPKTNKAFSKKILFGINSFMSRNHILEKELYVELLSDTIS</sequence>
<organism evidence="1 2">
    <name type="scientific">Flavivirga spongiicola</name>
    <dbReference type="NCBI Taxonomy" id="421621"/>
    <lineage>
        <taxon>Bacteria</taxon>
        <taxon>Pseudomonadati</taxon>
        <taxon>Bacteroidota</taxon>
        <taxon>Flavobacteriia</taxon>
        <taxon>Flavobacteriales</taxon>
        <taxon>Flavobacteriaceae</taxon>
        <taxon>Flavivirga</taxon>
    </lineage>
</organism>
<keyword evidence="2" id="KW-1185">Reference proteome</keyword>
<comment type="caution">
    <text evidence="1">The sequence shown here is derived from an EMBL/GenBank/DDBJ whole genome shotgun (WGS) entry which is preliminary data.</text>
</comment>
<dbReference type="Proteomes" id="UP001337305">
    <property type="component" value="Unassembled WGS sequence"/>
</dbReference>
<dbReference type="RefSeq" id="WP_303308352.1">
    <property type="nucleotide sequence ID" value="NZ_JAODOP010000004.1"/>
</dbReference>
<proteinExistence type="predicted"/>
<evidence type="ECO:0000313" key="2">
    <source>
        <dbReference type="Proteomes" id="UP001337305"/>
    </source>
</evidence>
<dbReference type="EMBL" id="JAODOP010000004">
    <property type="protein sequence ID" value="MEF3836077.1"/>
    <property type="molecule type" value="Genomic_DNA"/>
</dbReference>
<accession>A0ABU7XZB3</accession>
<gene>
    <name evidence="1" type="ORF">N1F79_23340</name>
</gene>
<name>A0ABU7XZB3_9FLAO</name>
<evidence type="ECO:0000313" key="1">
    <source>
        <dbReference type="EMBL" id="MEF3836077.1"/>
    </source>
</evidence>
<protein>
    <submittedName>
        <fullName evidence="1">Uncharacterized protein</fullName>
    </submittedName>
</protein>